<dbReference type="GO" id="GO:0071111">
    <property type="term" value="F:cyclic-guanylate-specific phosphodiesterase activity"/>
    <property type="evidence" value="ECO:0007669"/>
    <property type="project" value="InterPro"/>
</dbReference>
<dbReference type="SMART" id="SM00448">
    <property type="entry name" value="REC"/>
    <property type="match status" value="1"/>
</dbReference>
<dbReference type="EMBL" id="PNRF01000010">
    <property type="protein sequence ID" value="PMR77015.1"/>
    <property type="molecule type" value="Genomic_DNA"/>
</dbReference>
<feature type="domain" description="Response regulatory" evidence="2">
    <location>
        <begin position="48"/>
        <end position="167"/>
    </location>
</feature>
<evidence type="ECO:0000256" key="1">
    <source>
        <dbReference type="PROSITE-ProRule" id="PRU00169"/>
    </source>
</evidence>
<feature type="modified residue" description="4-aspartylphosphate" evidence="1">
    <location>
        <position position="97"/>
    </location>
</feature>
<dbReference type="Pfam" id="PF00563">
    <property type="entry name" value="EAL"/>
    <property type="match status" value="1"/>
</dbReference>
<dbReference type="PROSITE" id="PS50110">
    <property type="entry name" value="RESPONSE_REGULATORY"/>
    <property type="match status" value="1"/>
</dbReference>
<evidence type="ECO:0000313" key="5">
    <source>
        <dbReference type="Proteomes" id="UP000235803"/>
    </source>
</evidence>
<dbReference type="SUPFAM" id="SSF52172">
    <property type="entry name" value="CheY-like"/>
    <property type="match status" value="1"/>
</dbReference>
<name>A0A2N7U9C6_9GAMM</name>
<dbReference type="InterPro" id="IPR001633">
    <property type="entry name" value="EAL_dom"/>
</dbReference>
<gene>
    <name evidence="4" type="ORF">C1H69_04775</name>
</gene>
<evidence type="ECO:0000313" key="4">
    <source>
        <dbReference type="EMBL" id="PMR77015.1"/>
    </source>
</evidence>
<dbReference type="Gene3D" id="3.40.50.2300">
    <property type="match status" value="1"/>
</dbReference>
<evidence type="ECO:0000259" key="2">
    <source>
        <dbReference type="PROSITE" id="PS50110"/>
    </source>
</evidence>
<keyword evidence="5" id="KW-1185">Reference proteome</keyword>
<dbReference type="PANTHER" id="PTHR33121:SF71">
    <property type="entry name" value="OXYGEN SENSOR PROTEIN DOSP"/>
    <property type="match status" value="1"/>
</dbReference>
<reference evidence="4 5" key="1">
    <citation type="submission" date="2018-01" db="EMBL/GenBank/DDBJ databases">
        <title>Halomonas endophytica sp. nov., isolated from storage liquid in the stems of Populus euphratica.</title>
        <authorList>
            <person name="Chen C."/>
        </authorList>
    </citation>
    <scope>NUCLEOTIDE SEQUENCE [LARGE SCALE GENOMIC DNA]</scope>
    <source>
        <strain evidence="4 5">MC28</strain>
    </source>
</reference>
<dbReference type="InterPro" id="IPR001789">
    <property type="entry name" value="Sig_transdc_resp-reg_receiver"/>
</dbReference>
<dbReference type="CDD" id="cd01948">
    <property type="entry name" value="EAL"/>
    <property type="match status" value="1"/>
</dbReference>
<dbReference type="InterPro" id="IPR011006">
    <property type="entry name" value="CheY-like_superfamily"/>
</dbReference>
<dbReference type="OrthoDB" id="9812358at2"/>
<sequence length="460" mass="50526">MAADHYRGAWPSFAETVWCKDSTREGREIFSKGRRRGLDYGMAIHMERLLIFEHDAQAARSAARIAESAALQVRIVESVESFLSALREEHPACILIDLSMSGTDGLDIIRLLANRGCEARVILTSGADPRVLDAAARVATARGLQVIGHLTKPFSSTGLSWMLRQVGGALPAADDTYEPGAHPTLELAPSILRQAIENCEFSLAYQPQVSCRDGQLAGFEALARWRHPVDGVIVPDRFIPAIERAGLMPEFTARIAGQALSWFRVNILSPPRVLADSMAQNAPSLSINISARNLAQPDFPETMTGLCERHDVDPSRVVLELTETSALDDPVLSLELLTRLRVQGFQLSIDDFGAGYSSMQQLARLPFSEIKVDRAFVATALQSATSRSVVKSIVELGRSLGLRSTAEGVEDEATLQFLDFVGCDLVQGYFIAHPMSGEKLADWLNSAPEWPWRAWETRRS</sequence>
<accession>A0A2N7U9C6</accession>
<dbReference type="RefSeq" id="WP_102652265.1">
    <property type="nucleotide sequence ID" value="NZ_PNRF01000010.1"/>
</dbReference>
<organism evidence="4 5">
    <name type="scientific">Billgrantia endophytica</name>
    <dbReference type="NCBI Taxonomy" id="2033802"/>
    <lineage>
        <taxon>Bacteria</taxon>
        <taxon>Pseudomonadati</taxon>
        <taxon>Pseudomonadota</taxon>
        <taxon>Gammaproteobacteria</taxon>
        <taxon>Oceanospirillales</taxon>
        <taxon>Halomonadaceae</taxon>
        <taxon>Billgrantia</taxon>
    </lineage>
</organism>
<dbReference type="PROSITE" id="PS50883">
    <property type="entry name" value="EAL"/>
    <property type="match status" value="1"/>
</dbReference>
<dbReference type="GO" id="GO:0000160">
    <property type="term" value="P:phosphorelay signal transduction system"/>
    <property type="evidence" value="ECO:0007669"/>
    <property type="project" value="InterPro"/>
</dbReference>
<dbReference type="Gene3D" id="3.20.20.450">
    <property type="entry name" value="EAL domain"/>
    <property type="match status" value="1"/>
</dbReference>
<dbReference type="Proteomes" id="UP000235803">
    <property type="component" value="Unassembled WGS sequence"/>
</dbReference>
<dbReference type="Pfam" id="PF00072">
    <property type="entry name" value="Response_reg"/>
    <property type="match status" value="1"/>
</dbReference>
<feature type="domain" description="EAL" evidence="3">
    <location>
        <begin position="185"/>
        <end position="448"/>
    </location>
</feature>
<dbReference type="PANTHER" id="PTHR33121">
    <property type="entry name" value="CYCLIC DI-GMP PHOSPHODIESTERASE PDEF"/>
    <property type="match status" value="1"/>
</dbReference>
<dbReference type="AlphaFoldDB" id="A0A2N7U9C6"/>
<protein>
    <submittedName>
        <fullName evidence="4">Diguanylate phosphodiesterase</fullName>
    </submittedName>
</protein>
<dbReference type="InterPro" id="IPR050706">
    <property type="entry name" value="Cyclic-di-GMP_PDE-like"/>
</dbReference>
<dbReference type="InterPro" id="IPR035919">
    <property type="entry name" value="EAL_sf"/>
</dbReference>
<evidence type="ECO:0000259" key="3">
    <source>
        <dbReference type="PROSITE" id="PS50883"/>
    </source>
</evidence>
<keyword evidence="1" id="KW-0597">Phosphoprotein</keyword>
<comment type="caution">
    <text evidence="4">The sequence shown here is derived from an EMBL/GenBank/DDBJ whole genome shotgun (WGS) entry which is preliminary data.</text>
</comment>
<dbReference type="SUPFAM" id="SSF141868">
    <property type="entry name" value="EAL domain-like"/>
    <property type="match status" value="1"/>
</dbReference>
<proteinExistence type="predicted"/>
<dbReference type="SMART" id="SM00052">
    <property type="entry name" value="EAL"/>
    <property type="match status" value="1"/>
</dbReference>